<dbReference type="CDD" id="cd00302">
    <property type="entry name" value="cytochrome_P450"/>
    <property type="match status" value="1"/>
</dbReference>
<accession>A0A3A9Y9W0</accession>
<dbReference type="Gene3D" id="1.10.630.10">
    <property type="entry name" value="Cytochrome P450"/>
    <property type="match status" value="2"/>
</dbReference>
<dbReference type="RefSeq" id="WP_120688680.1">
    <property type="nucleotide sequence ID" value="NZ_RAZT01000004.1"/>
</dbReference>
<dbReference type="AlphaFoldDB" id="A0A3A9Y9W0"/>
<dbReference type="GO" id="GO:0020037">
    <property type="term" value="F:heme binding"/>
    <property type="evidence" value="ECO:0007669"/>
    <property type="project" value="InterPro"/>
</dbReference>
<comment type="similarity">
    <text evidence="1">Belongs to the cytochrome P450 family.</text>
</comment>
<reference evidence="2 3" key="1">
    <citation type="submission" date="2018-09" db="EMBL/GenBank/DDBJ databases">
        <title>Micromonospora sp. nov. MS1-9, isolated from a root of Musa sp.</title>
        <authorList>
            <person name="Kuncharoen N."/>
            <person name="Kudo T."/>
            <person name="Ohkuma M."/>
            <person name="Yuki M."/>
            <person name="Tanasupawat S."/>
        </authorList>
    </citation>
    <scope>NUCLEOTIDE SEQUENCE [LARGE SCALE GENOMIC DNA]</scope>
    <source>
        <strain evidence="2 3">MS1-9</strain>
    </source>
</reference>
<comment type="caution">
    <text evidence="2">The sequence shown here is derived from an EMBL/GenBank/DDBJ whole genome shotgun (WGS) entry which is preliminary data.</text>
</comment>
<organism evidence="2 3">
    <name type="scientific">Micromonospora musae</name>
    <dbReference type="NCBI Taxonomy" id="1894970"/>
    <lineage>
        <taxon>Bacteria</taxon>
        <taxon>Bacillati</taxon>
        <taxon>Actinomycetota</taxon>
        <taxon>Actinomycetes</taxon>
        <taxon>Micromonosporales</taxon>
        <taxon>Micromonosporaceae</taxon>
        <taxon>Micromonospora</taxon>
    </lineage>
</organism>
<dbReference type="PANTHER" id="PTHR46696:SF6">
    <property type="entry name" value="P450, PUTATIVE (EUROFUNG)-RELATED"/>
    <property type="match status" value="1"/>
</dbReference>
<dbReference type="InterPro" id="IPR036396">
    <property type="entry name" value="Cyt_P450_sf"/>
</dbReference>
<dbReference type="PANTHER" id="PTHR46696">
    <property type="entry name" value="P450, PUTATIVE (EUROFUNG)-RELATED"/>
    <property type="match status" value="1"/>
</dbReference>
<dbReference type="GO" id="GO:0016705">
    <property type="term" value="F:oxidoreductase activity, acting on paired donors, with incorporation or reduction of molecular oxygen"/>
    <property type="evidence" value="ECO:0007669"/>
    <property type="project" value="InterPro"/>
</dbReference>
<dbReference type="InterPro" id="IPR002397">
    <property type="entry name" value="Cyt_P450_B"/>
</dbReference>
<gene>
    <name evidence="2" type="ORF">D7044_10335</name>
</gene>
<dbReference type="GO" id="GO:0005506">
    <property type="term" value="F:iron ion binding"/>
    <property type="evidence" value="ECO:0007669"/>
    <property type="project" value="InterPro"/>
</dbReference>
<protein>
    <submittedName>
        <fullName evidence="2">Cytochrome P450</fullName>
    </submittedName>
</protein>
<sequence>MAPTSPGRRRDRRVYLRSHPLLFALLAVARRAPVLRLGRTVLVNGTEAYLQALTEVALDRSAAGTTGGNARRLTGGELLFDQEDAAHRRARRELSHVFNSAGVARTRPLWADVLRRRLAPLATGETIDLVDVAAELAGVATVSLLGLNADPHAVAAAARAAAAAAVRAELPGPRGPGRERATRAAVDRLAGVLAGAVVDPALASMIAVAAVNTTVAAIPRAVAWCADDRLWSHAADPELLPTLVAELLRVTAPSPVLPRAVAAPGEVGGCPVRSGDRLILVARHAAYAHEMGPDPVAPMTPRISHLVFGAGTHSCPGAGLARAQLADTLAALAPYRPVVVSARADRRAALPSWATLRLRAVSR</sequence>
<dbReference type="GO" id="GO:0004497">
    <property type="term" value="F:monooxygenase activity"/>
    <property type="evidence" value="ECO:0007669"/>
    <property type="project" value="InterPro"/>
</dbReference>
<dbReference type="EMBL" id="RAZT01000004">
    <property type="protein sequence ID" value="RKN34068.1"/>
    <property type="molecule type" value="Genomic_DNA"/>
</dbReference>
<name>A0A3A9Y9W0_9ACTN</name>
<evidence type="ECO:0000256" key="1">
    <source>
        <dbReference type="ARBA" id="ARBA00010617"/>
    </source>
</evidence>
<proteinExistence type="inferred from homology"/>
<dbReference type="Proteomes" id="UP000275865">
    <property type="component" value="Unassembled WGS sequence"/>
</dbReference>
<dbReference type="SUPFAM" id="SSF48264">
    <property type="entry name" value="Cytochrome P450"/>
    <property type="match status" value="1"/>
</dbReference>
<evidence type="ECO:0000313" key="2">
    <source>
        <dbReference type="EMBL" id="RKN34068.1"/>
    </source>
</evidence>
<dbReference type="InterPro" id="IPR017972">
    <property type="entry name" value="Cyt_P450_CS"/>
</dbReference>
<evidence type="ECO:0000313" key="3">
    <source>
        <dbReference type="Proteomes" id="UP000275865"/>
    </source>
</evidence>
<dbReference type="PRINTS" id="PR00359">
    <property type="entry name" value="BP450"/>
</dbReference>
<dbReference type="PROSITE" id="PS00086">
    <property type="entry name" value="CYTOCHROME_P450"/>
    <property type="match status" value="1"/>
</dbReference>